<sequence>MPLGNDVSGTEKKGPTEEVDDEFVCDSDELLPFYTYRDLYLRPIHKVRIQVDLPKLRQLGQSISNWEIRERLKKMLGKVELSDFKVQESTLEEVVFVATVNTGVNAKTVSIKNTSAISLLNGITFRAIGFTEPLSVKAECAKPDFPTRIDWDQFFASNKNLDEKEPGERPDTVYISGLPFDWFKVILELPVLDPIEGSTENTFKHIFAEYGEVICVDIPQCDPIRKEMDQEISGIQLSSWLLGQDPFFEVYIQFREYVSFAQAMAFLGGKNLVQKNPNGEIREAKIKITQRKLRRMCLEYERDKQEQKKMDESKRLEEMIREEKEKRDRDERERVMRALLRAERRQRMREKRDFEQLLRKKLKHRLTHKLEKIWKERQKGAKALLRHVAEIYRVFKLFLDLLIFNFKEKQQLEKQRLEEQKALEAPIHELASAFVREQGLPMEEEIRQRILRKQELKMRTRITSRMITECAAETKRKGYKRSQMRYLTKMKSNKFGLTIQKKPEEDKQTLKPASVFDANSDDDNDEKETNDEKFQRKYAVPTKLKDKKILEKAIAEDPTIFDYDSQYEEMQKVRDQKIIEQKEADKEKKPKYAHKLIETHKRRELEKLLHDERTYKKEREKEAGEFDDKEVFITGEYRKQIEERESFRKELEELDKMDEIRDVKNQKLWQQAFHRKILEDRARVYPDTSNNSQKEENNIKEEENEEKILIKNKKENEEIIKEEIEETEKGRIKENYGEDNEDKYERGRRERSNSPKKFKRISDDSKSEKNGGSLPSFIPSIDDEMNEEIRRMEKIRQILRRRNDENAVAEARLRYFERREQGEILPPF</sequence>
<dbReference type="Pfam" id="PF09745">
    <property type="entry name" value="NSRP1_N"/>
    <property type="match status" value="1"/>
</dbReference>
<keyword evidence="2 3" id="KW-0175">Coiled coil</keyword>
<accession>A0A915NV75</accession>
<feature type="compositionally biased region" description="Basic and acidic residues" evidence="4">
    <location>
        <begin position="743"/>
        <end position="753"/>
    </location>
</feature>
<feature type="compositionally biased region" description="Acidic residues" evidence="4">
    <location>
        <begin position="519"/>
        <end position="529"/>
    </location>
</feature>
<evidence type="ECO:0000259" key="5">
    <source>
        <dbReference type="Pfam" id="PF09745"/>
    </source>
</evidence>
<evidence type="ECO:0000313" key="6">
    <source>
        <dbReference type="Proteomes" id="UP000887560"/>
    </source>
</evidence>
<evidence type="ECO:0000256" key="4">
    <source>
        <dbReference type="SAM" id="MobiDB-lite"/>
    </source>
</evidence>
<feature type="region of interest" description="Disordered" evidence="4">
    <location>
        <begin position="497"/>
        <end position="534"/>
    </location>
</feature>
<dbReference type="AlphaFoldDB" id="A0A915NV75"/>
<feature type="compositionally biased region" description="Basic and acidic residues" evidence="4">
    <location>
        <begin position="760"/>
        <end position="769"/>
    </location>
</feature>
<dbReference type="Pfam" id="PF25015">
    <property type="entry name" value="RBD_AKAP-17A"/>
    <property type="match status" value="1"/>
</dbReference>
<dbReference type="PANTHER" id="PTHR12484">
    <property type="entry name" value="B-LYMPHOCYTE ANTIGEN-RELATED"/>
    <property type="match status" value="1"/>
</dbReference>
<feature type="coiled-coil region" evidence="3">
    <location>
        <begin position="302"/>
        <end position="360"/>
    </location>
</feature>
<feature type="region of interest" description="Disordered" evidence="4">
    <location>
        <begin position="679"/>
        <end position="785"/>
    </location>
</feature>
<name>A0A915NV75_9BILA</name>
<proteinExistence type="inferred from homology"/>
<keyword evidence="6" id="KW-1185">Reference proteome</keyword>
<feature type="domain" description="Nuclear speckle splicing regulatory protein 1 N-terminal" evidence="5">
    <location>
        <begin position="548"/>
        <end position="665"/>
    </location>
</feature>
<evidence type="ECO:0000313" key="7">
    <source>
        <dbReference type="WBParaSite" id="scf7180000421969.g7998"/>
    </source>
</evidence>
<evidence type="ECO:0000256" key="3">
    <source>
        <dbReference type="SAM" id="Coils"/>
    </source>
</evidence>
<dbReference type="GO" id="GO:0000381">
    <property type="term" value="P:regulation of alternative mRNA splicing, via spliceosome"/>
    <property type="evidence" value="ECO:0007669"/>
    <property type="project" value="InterPro"/>
</dbReference>
<evidence type="ECO:0000256" key="1">
    <source>
        <dbReference type="ARBA" id="ARBA00010126"/>
    </source>
</evidence>
<protein>
    <submittedName>
        <fullName evidence="7">Nuclear speckle splicing regulatory protein 1 N-terminal domain-containing protein</fullName>
    </submittedName>
</protein>
<dbReference type="WBParaSite" id="scf7180000421969.g7998">
    <property type="protein sequence ID" value="scf7180000421969.g7998"/>
    <property type="gene ID" value="scf7180000421969.g7998"/>
</dbReference>
<reference evidence="7" key="1">
    <citation type="submission" date="2022-11" db="UniProtKB">
        <authorList>
            <consortium name="WormBaseParasite"/>
        </authorList>
    </citation>
    <scope>IDENTIFICATION</scope>
</reference>
<dbReference type="InterPro" id="IPR056852">
    <property type="entry name" value="AK17A/B"/>
</dbReference>
<comment type="similarity">
    <text evidence="1">Belongs to the NSRP1 family.</text>
</comment>
<dbReference type="InterPro" id="IPR018612">
    <property type="entry name" value="NSRP1_N"/>
</dbReference>
<feature type="compositionally biased region" description="Basic and acidic residues" evidence="4">
    <location>
        <begin position="693"/>
        <end position="736"/>
    </location>
</feature>
<organism evidence="6 7">
    <name type="scientific">Meloidogyne floridensis</name>
    <dbReference type="NCBI Taxonomy" id="298350"/>
    <lineage>
        <taxon>Eukaryota</taxon>
        <taxon>Metazoa</taxon>
        <taxon>Ecdysozoa</taxon>
        <taxon>Nematoda</taxon>
        <taxon>Chromadorea</taxon>
        <taxon>Rhabditida</taxon>
        <taxon>Tylenchina</taxon>
        <taxon>Tylenchomorpha</taxon>
        <taxon>Tylenchoidea</taxon>
        <taxon>Meloidogynidae</taxon>
        <taxon>Meloidogyninae</taxon>
        <taxon>Meloidogyne</taxon>
    </lineage>
</organism>
<evidence type="ECO:0000256" key="2">
    <source>
        <dbReference type="ARBA" id="ARBA00023054"/>
    </source>
</evidence>
<dbReference type="PANTHER" id="PTHR12484:SF4">
    <property type="entry name" value="A-KINASE ANCHOR PROTEIN 17A"/>
    <property type="match status" value="1"/>
</dbReference>
<dbReference type="Proteomes" id="UP000887560">
    <property type="component" value="Unplaced"/>
</dbReference>